<evidence type="ECO:0000256" key="1">
    <source>
        <dbReference type="ARBA" id="ARBA00004606"/>
    </source>
</evidence>
<dbReference type="GO" id="GO:0006493">
    <property type="term" value="P:protein O-linked glycosylation"/>
    <property type="evidence" value="ECO:0007669"/>
    <property type="project" value="UniProtKB-ARBA"/>
</dbReference>
<organism evidence="7 8">
    <name type="scientific">Pleurodeles waltl</name>
    <name type="common">Iberian ribbed newt</name>
    <dbReference type="NCBI Taxonomy" id="8319"/>
    <lineage>
        <taxon>Eukaryota</taxon>
        <taxon>Metazoa</taxon>
        <taxon>Chordata</taxon>
        <taxon>Craniata</taxon>
        <taxon>Vertebrata</taxon>
        <taxon>Euteleostomi</taxon>
        <taxon>Amphibia</taxon>
        <taxon>Batrachia</taxon>
        <taxon>Caudata</taxon>
        <taxon>Salamandroidea</taxon>
        <taxon>Salamandridae</taxon>
        <taxon>Pleurodelinae</taxon>
        <taxon>Pleurodeles</taxon>
    </lineage>
</organism>
<dbReference type="EMBL" id="JANPWB010000003">
    <property type="protein sequence ID" value="KAJ1197804.1"/>
    <property type="molecule type" value="Genomic_DNA"/>
</dbReference>
<evidence type="ECO:0000313" key="8">
    <source>
        <dbReference type="Proteomes" id="UP001066276"/>
    </source>
</evidence>
<reference evidence="7" key="1">
    <citation type="journal article" date="2022" name="bioRxiv">
        <title>Sequencing and chromosome-scale assembly of the giantPleurodeles waltlgenome.</title>
        <authorList>
            <person name="Brown T."/>
            <person name="Elewa A."/>
            <person name="Iarovenko S."/>
            <person name="Subramanian E."/>
            <person name="Araus A.J."/>
            <person name="Petzold A."/>
            <person name="Susuki M."/>
            <person name="Suzuki K.-i.T."/>
            <person name="Hayashi T."/>
            <person name="Toyoda A."/>
            <person name="Oliveira C."/>
            <person name="Osipova E."/>
            <person name="Leigh N.D."/>
            <person name="Simon A."/>
            <person name="Yun M.H."/>
        </authorList>
    </citation>
    <scope>NUCLEOTIDE SEQUENCE</scope>
    <source>
        <strain evidence="7">20211129_DDA</strain>
        <tissue evidence="7">Liver</tissue>
    </source>
</reference>
<dbReference type="FunFam" id="3.90.550.50:FF:000016">
    <property type="entry name" value="C1GALT1-specific chaperone 1"/>
    <property type="match status" value="1"/>
</dbReference>
<evidence type="ECO:0000256" key="4">
    <source>
        <dbReference type="ARBA" id="ARBA00022968"/>
    </source>
</evidence>
<evidence type="ECO:0000256" key="6">
    <source>
        <dbReference type="ARBA" id="ARBA00023136"/>
    </source>
</evidence>
<accession>A0AAV7VB03</accession>
<dbReference type="InterPro" id="IPR026050">
    <property type="entry name" value="C1GALT1/C1GALT1_chp1"/>
</dbReference>
<keyword evidence="8" id="KW-1185">Reference proteome</keyword>
<protein>
    <recommendedName>
        <fullName evidence="9">C1GALT1-specific chaperone 1</fullName>
    </recommendedName>
</protein>
<evidence type="ECO:0000256" key="3">
    <source>
        <dbReference type="ARBA" id="ARBA00022692"/>
    </source>
</evidence>
<evidence type="ECO:0000313" key="7">
    <source>
        <dbReference type="EMBL" id="KAJ1197804.1"/>
    </source>
</evidence>
<name>A0AAV7VB03_PLEWA</name>
<comment type="subcellular location">
    <subcellularLocation>
        <location evidence="1">Membrane</location>
        <topology evidence="1">Single-pass type II membrane protein</topology>
    </subcellularLocation>
</comment>
<dbReference type="Gene3D" id="3.90.550.50">
    <property type="match status" value="1"/>
</dbReference>
<sequence length="290" mass="33267">MGTSHSPKKHHTHRHIHAPREEEVSKLLLPERLELSHSIHVYCLILVKPREITYWAAVKETWSKHCDKADFFSSENAKVFQSISLETDDAWKMMRMAYQYAYENYKDSYNWFFMVLPTTFAVVENLKYFLVSKDPAQTFYVGHTIKSGELEYVDMNGGIVLSIESLRHLYMVFKDPEKCPEEAGMIWTLSADKQLAICLKYGGIHAENGEDSENKEVFNAKSLGTLIQEAMESHPQQVSEECCSDTAVSFTGISPEHMHVMMYGVYRLRAYGHTFQDALVFLPPSGSDND</sequence>
<dbReference type="GO" id="GO:0016263">
    <property type="term" value="F:glycoprotein-N-acetylgalactosamine 3-beta-galactosyltransferase activity"/>
    <property type="evidence" value="ECO:0007669"/>
    <property type="project" value="TreeGrafter"/>
</dbReference>
<keyword evidence="6" id="KW-0472">Membrane</keyword>
<comment type="caution">
    <text evidence="7">The sequence shown here is derived from an EMBL/GenBank/DDBJ whole genome shotgun (WGS) entry which is preliminary data.</text>
</comment>
<gene>
    <name evidence="7" type="ORF">NDU88_001652</name>
</gene>
<dbReference type="PANTHER" id="PTHR23033:SF2">
    <property type="entry name" value="C1GALT1-SPECIFIC CHAPERONE 1"/>
    <property type="match status" value="1"/>
</dbReference>
<dbReference type="PANTHER" id="PTHR23033">
    <property type="entry name" value="BETA1,3-GALACTOSYLTRANSFERASE"/>
    <property type="match status" value="1"/>
</dbReference>
<dbReference type="GO" id="GO:0016020">
    <property type="term" value="C:membrane"/>
    <property type="evidence" value="ECO:0007669"/>
    <property type="project" value="UniProtKB-SubCell"/>
</dbReference>
<dbReference type="AlphaFoldDB" id="A0AAV7VB03"/>
<evidence type="ECO:0000256" key="5">
    <source>
        <dbReference type="ARBA" id="ARBA00022989"/>
    </source>
</evidence>
<evidence type="ECO:0008006" key="9">
    <source>
        <dbReference type="Google" id="ProtNLM"/>
    </source>
</evidence>
<keyword evidence="4" id="KW-0735">Signal-anchor</keyword>
<keyword evidence="3" id="KW-0812">Transmembrane</keyword>
<keyword evidence="5" id="KW-1133">Transmembrane helix</keyword>
<evidence type="ECO:0000256" key="2">
    <source>
        <dbReference type="ARBA" id="ARBA00006462"/>
    </source>
</evidence>
<comment type="similarity">
    <text evidence="2">Belongs to the glycosyltransferase 31 family. Beta3-Gal-T subfamily.</text>
</comment>
<dbReference type="Proteomes" id="UP001066276">
    <property type="component" value="Chromosome 2_1"/>
</dbReference>
<proteinExistence type="inferred from homology"/>